<dbReference type="PANTHER" id="PTHR43773:SF1">
    <property type="entry name" value="MAGNESIUM TRANSPORTER MGTE"/>
    <property type="match status" value="1"/>
</dbReference>
<dbReference type="AlphaFoldDB" id="A0AAE3JZH3"/>
<dbReference type="SUPFAM" id="SSF161093">
    <property type="entry name" value="MgtE membrane domain-like"/>
    <property type="match status" value="1"/>
</dbReference>
<comment type="subcellular location">
    <subcellularLocation>
        <location evidence="9">Cell membrane</location>
        <topology evidence="9">Multi-pass membrane protein</topology>
    </subcellularLocation>
    <subcellularLocation>
        <location evidence="1">Membrane</location>
        <topology evidence="1">Multi-pass membrane protein</topology>
    </subcellularLocation>
</comment>
<dbReference type="InterPro" id="IPR036739">
    <property type="entry name" value="SLC41_membr_dom_sf"/>
</dbReference>
<dbReference type="SMART" id="SM00924">
    <property type="entry name" value="MgtE_N"/>
    <property type="match status" value="1"/>
</dbReference>
<evidence type="ECO:0000256" key="1">
    <source>
        <dbReference type="ARBA" id="ARBA00004141"/>
    </source>
</evidence>
<evidence type="ECO:0000256" key="3">
    <source>
        <dbReference type="ARBA" id="ARBA00022448"/>
    </source>
</evidence>
<dbReference type="Pfam" id="PF03448">
    <property type="entry name" value="MgtE_N"/>
    <property type="match status" value="1"/>
</dbReference>
<sequence length="456" mass="49954">MENQNTLSVDEAVALADEKKFFELRKMLLDAEPADIAGVFEKLSPEQATIVFRILPKELAAEVFVEMDPEMQEYLIGSFTDSELKSILDEMYLDDTVDIIEEMPAIVVTRILANSTPETRITINQLLAYPKDSAGSIMTTEYVSLNPALRVSEAFAHIRKVGIDSETIYTCYVTKNRRLLGVVSVRTLLLSDPDAVISDIMTTNFIAVTTVDDKEEVANLFKKYDYLALPVVDKETRLVGIITVDDAIDVISDEDEEDFTKMAAITPSDRPYLKTSPLQIWKSRIPWLLLLMISATFTGIIISSFESALAAQVLLTAFIPMLMDSGGNAGSQASVTVIRGISLGEIGFGDILRVVWKEFRVSILCGISLAAATFAKIFLVDKLIMGNDITLAVALVVCVTLALTIVCAKIIGCIMPILAKKLGFDPAVMASPFITTIVDAISLLIYFMMASAILGL</sequence>
<dbReference type="GO" id="GO:0015095">
    <property type="term" value="F:magnesium ion transmembrane transporter activity"/>
    <property type="evidence" value="ECO:0007669"/>
    <property type="project" value="UniProtKB-UniRule"/>
</dbReference>
<evidence type="ECO:0000256" key="4">
    <source>
        <dbReference type="ARBA" id="ARBA00022692"/>
    </source>
</evidence>
<dbReference type="InterPro" id="IPR000644">
    <property type="entry name" value="CBS_dom"/>
</dbReference>
<reference evidence="11 12" key="1">
    <citation type="submission" date="2022-03" db="EMBL/GenBank/DDBJ databases">
        <title>Metagenome-assembled genomes from swine fecal metagenomes.</title>
        <authorList>
            <person name="Holman D.B."/>
            <person name="Kommadath A."/>
        </authorList>
    </citation>
    <scope>NUCLEOTIDE SEQUENCE [LARGE SCALE GENOMIC DNA]</scope>
    <source>
        <strain evidence="11">SUG147</strain>
    </source>
</reference>
<feature type="transmembrane region" description="Helical" evidence="9">
    <location>
        <begin position="391"/>
        <end position="418"/>
    </location>
</feature>
<comment type="caution">
    <text evidence="11">The sequence shown here is derived from an EMBL/GenBank/DDBJ whole genome shotgun (WGS) entry which is preliminary data.</text>
</comment>
<protein>
    <recommendedName>
        <fullName evidence="9">Magnesium transporter MgtE</fullName>
    </recommendedName>
</protein>
<keyword evidence="8" id="KW-0129">CBS domain</keyword>
<dbReference type="NCBIfam" id="TIGR00400">
    <property type="entry name" value="mgtE"/>
    <property type="match status" value="1"/>
</dbReference>
<feature type="transmembrane region" description="Helical" evidence="9">
    <location>
        <begin position="359"/>
        <end position="379"/>
    </location>
</feature>
<dbReference type="GO" id="GO:0046872">
    <property type="term" value="F:metal ion binding"/>
    <property type="evidence" value="ECO:0007669"/>
    <property type="project" value="UniProtKB-KW"/>
</dbReference>
<dbReference type="CDD" id="cd04606">
    <property type="entry name" value="CBS_pair_Mg_transporter"/>
    <property type="match status" value="1"/>
</dbReference>
<dbReference type="InterPro" id="IPR006667">
    <property type="entry name" value="SLC41_membr_dom"/>
</dbReference>
<evidence type="ECO:0000313" key="12">
    <source>
        <dbReference type="Proteomes" id="UP001139365"/>
    </source>
</evidence>
<gene>
    <name evidence="11" type="primary">mgtE</name>
    <name evidence="11" type="ORF">MR241_02870</name>
</gene>
<evidence type="ECO:0000256" key="9">
    <source>
        <dbReference type="RuleBase" id="RU362011"/>
    </source>
</evidence>
<dbReference type="PROSITE" id="PS51371">
    <property type="entry name" value="CBS"/>
    <property type="match status" value="1"/>
</dbReference>
<keyword evidence="3 9" id="KW-0813">Transport</keyword>
<keyword evidence="9" id="KW-1003">Cell membrane</keyword>
<comment type="similarity">
    <text evidence="2 9">Belongs to the SLC41A transporter family.</text>
</comment>
<feature type="transmembrane region" description="Helical" evidence="9">
    <location>
        <begin position="287"/>
        <end position="315"/>
    </location>
</feature>
<dbReference type="Pfam" id="PF00571">
    <property type="entry name" value="CBS"/>
    <property type="match status" value="2"/>
</dbReference>
<name>A0AAE3JZH3_9BACT</name>
<dbReference type="InterPro" id="IPR038076">
    <property type="entry name" value="MgtE_N_sf"/>
</dbReference>
<evidence type="ECO:0000256" key="5">
    <source>
        <dbReference type="ARBA" id="ARBA00022842"/>
    </source>
</evidence>
<evidence type="ECO:0000256" key="7">
    <source>
        <dbReference type="ARBA" id="ARBA00023136"/>
    </source>
</evidence>
<dbReference type="SUPFAM" id="SSF54631">
    <property type="entry name" value="CBS-domain pair"/>
    <property type="match status" value="1"/>
</dbReference>
<dbReference type="SMART" id="SM00116">
    <property type="entry name" value="CBS"/>
    <property type="match status" value="1"/>
</dbReference>
<keyword evidence="6 9" id="KW-1133">Transmembrane helix</keyword>
<evidence type="ECO:0000256" key="8">
    <source>
        <dbReference type="PROSITE-ProRule" id="PRU00703"/>
    </source>
</evidence>
<feature type="domain" description="CBS" evidence="10">
    <location>
        <begin position="201"/>
        <end position="257"/>
    </location>
</feature>
<proteinExistence type="inferred from homology"/>
<dbReference type="EMBL" id="JALEMU010000047">
    <property type="protein sequence ID" value="MCI5755221.1"/>
    <property type="molecule type" value="Genomic_DNA"/>
</dbReference>
<keyword evidence="7 9" id="KW-0472">Membrane</keyword>
<dbReference type="Gene3D" id="1.10.357.20">
    <property type="entry name" value="SLC41 divalent cation transporters, integral membrane domain"/>
    <property type="match status" value="1"/>
</dbReference>
<dbReference type="Proteomes" id="UP001139365">
    <property type="component" value="Unassembled WGS sequence"/>
</dbReference>
<dbReference type="InterPro" id="IPR046342">
    <property type="entry name" value="CBS_dom_sf"/>
</dbReference>
<dbReference type="Pfam" id="PF01769">
    <property type="entry name" value="MgtE"/>
    <property type="match status" value="1"/>
</dbReference>
<dbReference type="SUPFAM" id="SSF158791">
    <property type="entry name" value="MgtE N-terminal domain-like"/>
    <property type="match status" value="1"/>
</dbReference>
<dbReference type="PANTHER" id="PTHR43773">
    <property type="entry name" value="MAGNESIUM TRANSPORTER MGTE"/>
    <property type="match status" value="1"/>
</dbReference>
<keyword evidence="4 9" id="KW-0812">Transmembrane</keyword>
<keyword evidence="5 9" id="KW-0460">Magnesium</keyword>
<comment type="subunit">
    <text evidence="9">Homodimer.</text>
</comment>
<evidence type="ECO:0000313" key="11">
    <source>
        <dbReference type="EMBL" id="MCI5755221.1"/>
    </source>
</evidence>
<evidence type="ECO:0000259" key="10">
    <source>
        <dbReference type="PROSITE" id="PS51371"/>
    </source>
</evidence>
<dbReference type="Gene3D" id="3.10.580.10">
    <property type="entry name" value="CBS-domain"/>
    <property type="match status" value="1"/>
</dbReference>
<organism evidence="11 12">
    <name type="scientific">Candidatus Colimorpha enterica</name>
    <dbReference type="NCBI Taxonomy" id="3083063"/>
    <lineage>
        <taxon>Bacteria</taxon>
        <taxon>Pseudomonadati</taxon>
        <taxon>Bacteroidota</taxon>
        <taxon>Bacteroidia</taxon>
        <taxon>Bacteroidales</taxon>
        <taxon>Candidatus Colimorpha</taxon>
    </lineage>
</organism>
<keyword evidence="9" id="KW-0479">Metal-binding</keyword>
<evidence type="ECO:0000256" key="6">
    <source>
        <dbReference type="ARBA" id="ARBA00022989"/>
    </source>
</evidence>
<dbReference type="InterPro" id="IPR006669">
    <property type="entry name" value="MgtE_transporter"/>
</dbReference>
<dbReference type="InterPro" id="IPR006668">
    <property type="entry name" value="Mg_transptr_MgtE_intracell_dom"/>
</dbReference>
<accession>A0AAE3JZH3</accession>
<dbReference type="GO" id="GO:0005886">
    <property type="term" value="C:plasma membrane"/>
    <property type="evidence" value="ECO:0007669"/>
    <property type="project" value="UniProtKB-SubCell"/>
</dbReference>
<comment type="function">
    <text evidence="9">Acts as a magnesium transporter.</text>
</comment>
<dbReference type="Gene3D" id="1.25.60.10">
    <property type="entry name" value="MgtE N-terminal domain-like"/>
    <property type="match status" value="1"/>
</dbReference>
<evidence type="ECO:0000256" key="2">
    <source>
        <dbReference type="ARBA" id="ARBA00009749"/>
    </source>
</evidence>
<feature type="transmembrane region" description="Helical" evidence="9">
    <location>
        <begin position="430"/>
        <end position="454"/>
    </location>
</feature>
<comment type="caution">
    <text evidence="9">Lacks conserved residue(s) required for the propagation of feature annotation.</text>
</comment>